<evidence type="ECO:0000313" key="11">
    <source>
        <dbReference type="EMBL" id="KAH7120869.1"/>
    </source>
</evidence>
<reference evidence="11" key="1">
    <citation type="journal article" date="2021" name="Nat. Commun.">
        <title>Genetic determinants of endophytism in the Arabidopsis root mycobiome.</title>
        <authorList>
            <person name="Mesny F."/>
            <person name="Miyauchi S."/>
            <person name="Thiergart T."/>
            <person name="Pickel B."/>
            <person name="Atanasova L."/>
            <person name="Karlsson M."/>
            <person name="Huettel B."/>
            <person name="Barry K.W."/>
            <person name="Haridas S."/>
            <person name="Chen C."/>
            <person name="Bauer D."/>
            <person name="Andreopoulos W."/>
            <person name="Pangilinan J."/>
            <person name="LaButti K."/>
            <person name="Riley R."/>
            <person name="Lipzen A."/>
            <person name="Clum A."/>
            <person name="Drula E."/>
            <person name="Henrissat B."/>
            <person name="Kohler A."/>
            <person name="Grigoriev I.V."/>
            <person name="Martin F.M."/>
            <person name="Hacquard S."/>
        </authorList>
    </citation>
    <scope>NUCLEOTIDE SEQUENCE</scope>
    <source>
        <strain evidence="11">MPI-CAGE-CH-0243</strain>
    </source>
</reference>
<evidence type="ECO:0000313" key="12">
    <source>
        <dbReference type="Proteomes" id="UP000700596"/>
    </source>
</evidence>
<dbReference type="GO" id="GO:0006310">
    <property type="term" value="P:DNA recombination"/>
    <property type="evidence" value="ECO:0007669"/>
    <property type="project" value="UniProtKB-UniRule"/>
</dbReference>
<feature type="compositionally biased region" description="Basic and acidic residues" evidence="10">
    <location>
        <begin position="95"/>
        <end position="104"/>
    </location>
</feature>
<dbReference type="OrthoDB" id="5349119at2759"/>
<feature type="compositionally biased region" description="Polar residues" evidence="10">
    <location>
        <begin position="162"/>
        <end position="172"/>
    </location>
</feature>
<evidence type="ECO:0000256" key="1">
    <source>
        <dbReference type="ARBA" id="ARBA00004123"/>
    </source>
</evidence>
<dbReference type="EMBL" id="JAGMWT010000010">
    <property type="protein sequence ID" value="KAH7120869.1"/>
    <property type="molecule type" value="Genomic_DNA"/>
</dbReference>
<feature type="region of interest" description="Disordered" evidence="10">
    <location>
        <begin position="704"/>
        <end position="735"/>
    </location>
</feature>
<comment type="PTM">
    <text evidence="9">Phosphorylated in response to DNA damage.</text>
</comment>
<evidence type="ECO:0000256" key="7">
    <source>
        <dbReference type="ARBA" id="ARBA00023242"/>
    </source>
</evidence>
<organism evidence="11 12">
    <name type="scientific">Dendryphion nanum</name>
    <dbReference type="NCBI Taxonomy" id="256645"/>
    <lineage>
        <taxon>Eukaryota</taxon>
        <taxon>Fungi</taxon>
        <taxon>Dikarya</taxon>
        <taxon>Ascomycota</taxon>
        <taxon>Pezizomycotina</taxon>
        <taxon>Dothideomycetes</taxon>
        <taxon>Pleosporomycetidae</taxon>
        <taxon>Pleosporales</taxon>
        <taxon>Torulaceae</taxon>
        <taxon>Dendryphion</taxon>
    </lineage>
</organism>
<sequence length="953" mass="104653">MATFDLVLLSSSPPTSSSAGRNAATPPSTQQRVPISAQPPLHTSARENNRIAASNALRSGSRAPSAPTGATRGFASASSLVKSHHFGIVTDEDTNDKQDAESRTKSSKAPDNIEKGIIRAKKKPIKSTTTDALEPKPKKPRTRKPKSTTDKDKVAAKARNNPDISTTSSHFNDLQPASALEHTTETEVVILRPRASKPRKPREKKPQEIPTEPAPKVVKRAKLSGEAKLSGKSTRTTNVVLENLQNGMTTPPPGAIVTSEQYTVVRENTVDSIWDVPKSPAQDDIAPIIQSLEQVPNKELGLGEAVARRRDWTPVKDTNPSGAFAESDVASEHINTVDHNPAHFTSIVSGFAFAQLPDNPTSAVSGPNRLETTVIMKRPRVELIDVPDPQPGTRNPSPVKGKAPKRKARTITDIVTEQYAVQTDTPQMDNVFQSRTTTTSIPLNDITNQPREKDLSKPAKKRRVSKSSDKSSAKPKKPTKKNAIKAAKPKMVAEKLLSPASAAHRLNRQDILFGTSSQLALDESPSLIREIQRAIRESEQEADLLPFNDSTTCGIYHTYSKRLENIEGKRKLWAASARDEDGFLLENQCDIRMPEPDRTQDFPLLMDGVCNMDDASIVNINEPQHSRSLVHLSSDLPTSPFGGASYEHTPAKEQLATNVSSEDIDDYAQPPPSNQAAASSFLDIDDFPTSAQVPRASNAIFKSNPSSTVALSPTVKRRHRASQTLDQVPSSSPKGQLGLTYLAQPSRLALPSTPKSKTKQRFLGIDEILDSEDDEALSPTPPKSARFAKTPPLPMVPATECRKHDPEPTDTIVTVYKIPTAHLQWAVIKSQVFQKITVAIRSLPRSRDPTHPTWHEKILMYDPIPLEEFTAYINSSTSVRSWKRATQKQIKAFNKERKSKSEMVLSVEDENDEVLAIEKDLETWMVQGWCQEMSICCVNLEGKGKPSARKGLY</sequence>
<evidence type="ECO:0000256" key="10">
    <source>
        <dbReference type="SAM" id="MobiDB-lite"/>
    </source>
</evidence>
<feature type="compositionally biased region" description="Basic residues" evidence="10">
    <location>
        <begin position="473"/>
        <end position="483"/>
    </location>
</feature>
<evidence type="ECO:0000256" key="2">
    <source>
        <dbReference type="ARBA" id="ARBA00006661"/>
    </source>
</evidence>
<feature type="compositionally biased region" description="Polar residues" evidence="10">
    <location>
        <begin position="722"/>
        <end position="734"/>
    </location>
</feature>
<feature type="region of interest" description="Disordered" evidence="10">
    <location>
        <begin position="1"/>
        <end position="233"/>
    </location>
</feature>
<keyword evidence="4 9" id="KW-0227">DNA damage</keyword>
<feature type="compositionally biased region" description="Polar residues" evidence="10">
    <location>
        <begin position="413"/>
        <end position="449"/>
    </location>
</feature>
<keyword evidence="3 9" id="KW-0597">Phosphoprotein</keyword>
<comment type="caution">
    <text evidence="11">The sequence shown here is derived from an EMBL/GenBank/DDBJ whole genome shotgun (WGS) entry which is preliminary data.</text>
</comment>
<dbReference type="GO" id="GO:0006260">
    <property type="term" value="P:DNA replication"/>
    <property type="evidence" value="ECO:0007669"/>
    <property type="project" value="InterPro"/>
</dbReference>
<keyword evidence="7 9" id="KW-0539">Nucleus</keyword>
<dbReference type="InterPro" id="IPR018574">
    <property type="entry name" value="Structure-sp_endonuc_su_Slx4"/>
</dbReference>
<evidence type="ECO:0000256" key="6">
    <source>
        <dbReference type="ARBA" id="ARBA00023204"/>
    </source>
</evidence>
<dbReference type="GO" id="GO:0017108">
    <property type="term" value="F:5'-flap endonuclease activity"/>
    <property type="evidence" value="ECO:0007669"/>
    <property type="project" value="InterPro"/>
</dbReference>
<dbReference type="InterPro" id="IPR027784">
    <property type="entry name" value="Slx4_ascomycetes"/>
</dbReference>
<comment type="subcellular location">
    <subcellularLocation>
        <location evidence="1 9">Nucleus</location>
    </subcellularLocation>
</comment>
<feature type="compositionally biased region" description="Basic residues" evidence="10">
    <location>
        <begin position="194"/>
        <end position="203"/>
    </location>
</feature>
<keyword evidence="5 9" id="KW-0233">DNA recombination</keyword>
<evidence type="ECO:0000256" key="5">
    <source>
        <dbReference type="ARBA" id="ARBA00023172"/>
    </source>
</evidence>
<evidence type="ECO:0000256" key="3">
    <source>
        <dbReference type="ARBA" id="ARBA00022553"/>
    </source>
</evidence>
<dbReference type="Pfam" id="PF09494">
    <property type="entry name" value="Slx4"/>
    <property type="match status" value="1"/>
</dbReference>
<keyword evidence="6 9" id="KW-0234">DNA repair</keyword>
<evidence type="ECO:0000256" key="4">
    <source>
        <dbReference type="ARBA" id="ARBA00022763"/>
    </source>
</evidence>
<keyword evidence="12" id="KW-1185">Reference proteome</keyword>
<comment type="function">
    <text evidence="9">Regulatory subunit of the SLX1-SLX4 structure-specific endonuclease that resolves DNA secondary structures generated during DNA repair and recombination. Has endonuclease activity towards branched DNA substrates, introducing single-strand cuts in duplex DNA close to junctions with ss-DNA.</text>
</comment>
<dbReference type="Proteomes" id="UP000700596">
    <property type="component" value="Unassembled WGS sequence"/>
</dbReference>
<comment type="subunit">
    <text evidence="9">Forms a heterodimer with SLX1.</text>
</comment>
<comment type="similarity">
    <text evidence="2 9">Belongs to the SLX4 family.</text>
</comment>
<feature type="region of interest" description="Disordered" evidence="10">
    <location>
        <begin position="384"/>
        <end position="490"/>
    </location>
</feature>
<accession>A0A9P9DL23</accession>
<evidence type="ECO:0000256" key="9">
    <source>
        <dbReference type="HAMAP-Rule" id="MF_03110"/>
    </source>
</evidence>
<dbReference type="HAMAP" id="MF_03110">
    <property type="entry name" value="Endonuc_su_Slx4"/>
    <property type="match status" value="1"/>
</dbReference>
<gene>
    <name evidence="9" type="primary">SLX4</name>
    <name evidence="11" type="ORF">B0J11DRAFT_532811</name>
</gene>
<protein>
    <recommendedName>
        <fullName evidence="8 9">Structure-specific endonuclease subunit SLX4</fullName>
    </recommendedName>
</protein>
<dbReference type="GO" id="GO:0033557">
    <property type="term" value="C:Slx1-Slx4 complex"/>
    <property type="evidence" value="ECO:0007669"/>
    <property type="project" value="UniProtKB-UniRule"/>
</dbReference>
<feature type="region of interest" description="Disordered" evidence="10">
    <location>
        <begin position="773"/>
        <end position="805"/>
    </location>
</feature>
<dbReference type="GO" id="GO:0006281">
    <property type="term" value="P:DNA repair"/>
    <property type="evidence" value="ECO:0007669"/>
    <property type="project" value="UniProtKB-UniRule"/>
</dbReference>
<evidence type="ECO:0000256" key="8">
    <source>
        <dbReference type="ARBA" id="ARBA00029496"/>
    </source>
</evidence>
<name>A0A9P9DL23_9PLEO</name>
<dbReference type="AlphaFoldDB" id="A0A9P9DL23"/>
<proteinExistence type="inferred from homology"/>